<evidence type="ECO:0000313" key="2">
    <source>
        <dbReference type="Proteomes" id="UP000472241"/>
    </source>
</evidence>
<reference evidence="1" key="1">
    <citation type="submission" date="2025-08" db="UniProtKB">
        <authorList>
            <consortium name="Ensembl"/>
        </authorList>
    </citation>
    <scope>IDENTIFICATION</scope>
</reference>
<dbReference type="AlphaFoldDB" id="A0A667GQ90"/>
<sequence>VQVYKGLDITTTKVSSQERRMGRYHKISFVNPLVMNDTVGDFRNKAVALISLGKTEARLGGCKAAQAKKEIFFSVTVSSKQGHPRPNN</sequence>
<dbReference type="Ensembl" id="ENSLCNT00005019463.1">
    <property type="protein sequence ID" value="ENSLCNP00005017346.1"/>
    <property type="gene ID" value="ENSLCNG00005011420.1"/>
</dbReference>
<protein>
    <submittedName>
        <fullName evidence="1">Uncharacterized protein</fullName>
    </submittedName>
</protein>
<reference evidence="1" key="2">
    <citation type="submission" date="2025-09" db="UniProtKB">
        <authorList>
            <consortium name="Ensembl"/>
        </authorList>
    </citation>
    <scope>IDENTIFICATION</scope>
</reference>
<name>A0A667GQ90_LYNCA</name>
<organism evidence="1 2">
    <name type="scientific">Lynx canadensis</name>
    <name type="common">Canada lynx</name>
    <name type="synonym">Felis canadensis</name>
    <dbReference type="NCBI Taxonomy" id="61383"/>
    <lineage>
        <taxon>Eukaryota</taxon>
        <taxon>Metazoa</taxon>
        <taxon>Chordata</taxon>
        <taxon>Craniata</taxon>
        <taxon>Vertebrata</taxon>
        <taxon>Euteleostomi</taxon>
        <taxon>Mammalia</taxon>
        <taxon>Eutheria</taxon>
        <taxon>Laurasiatheria</taxon>
        <taxon>Carnivora</taxon>
        <taxon>Feliformia</taxon>
        <taxon>Felidae</taxon>
        <taxon>Felinae</taxon>
        <taxon>Lynx</taxon>
    </lineage>
</organism>
<accession>A0A667GQ90</accession>
<dbReference type="Gene3D" id="3.40.50.300">
    <property type="entry name" value="P-loop containing nucleotide triphosphate hydrolases"/>
    <property type="match status" value="1"/>
</dbReference>
<dbReference type="Pfam" id="PF01715">
    <property type="entry name" value="IPPT"/>
    <property type="match status" value="1"/>
</dbReference>
<dbReference type="InterPro" id="IPR027417">
    <property type="entry name" value="P-loop_NTPase"/>
</dbReference>
<evidence type="ECO:0000313" key="1">
    <source>
        <dbReference type="Ensembl" id="ENSLCNP00005017346.1"/>
    </source>
</evidence>
<proteinExistence type="predicted"/>
<keyword evidence="2" id="KW-1185">Reference proteome</keyword>
<dbReference type="Proteomes" id="UP000472241">
    <property type="component" value="Unplaced"/>
</dbReference>